<dbReference type="AlphaFoldDB" id="A0A0M3JYN1"/>
<feature type="transmembrane region" description="Helical" evidence="1">
    <location>
        <begin position="31"/>
        <end position="53"/>
    </location>
</feature>
<protein>
    <submittedName>
        <fullName evidence="4">G_PROTEIN_RECEP_F1_2 domain-containing protein</fullName>
    </submittedName>
</protein>
<name>A0A0M3JYN1_ANISI</name>
<reference evidence="4" key="1">
    <citation type="submission" date="2017-02" db="UniProtKB">
        <authorList>
            <consortium name="WormBaseParasite"/>
        </authorList>
    </citation>
    <scope>IDENTIFICATION</scope>
</reference>
<reference evidence="2 3" key="2">
    <citation type="submission" date="2018-11" db="EMBL/GenBank/DDBJ databases">
        <authorList>
            <consortium name="Pathogen Informatics"/>
        </authorList>
    </citation>
    <scope>NUCLEOTIDE SEQUENCE [LARGE SCALE GENOMIC DNA]</scope>
</reference>
<evidence type="ECO:0000313" key="3">
    <source>
        <dbReference type="Proteomes" id="UP000267096"/>
    </source>
</evidence>
<proteinExistence type="predicted"/>
<sequence length="99" mass="11371">MADEIVHSNNDLFENAKRTQWTGAFLLNDNLIRFLMLQLGNMLTLMTVFIALYRISIRDVVNISILSMFIPIVTLNAWLSIYDLINYVQLYAAAFPSVL</sequence>
<accession>A0A0M3JYN1</accession>
<keyword evidence="3" id="KW-1185">Reference proteome</keyword>
<evidence type="ECO:0000313" key="4">
    <source>
        <dbReference type="WBParaSite" id="ASIM_0001356401-mRNA-1"/>
    </source>
</evidence>
<organism evidence="4">
    <name type="scientific">Anisakis simplex</name>
    <name type="common">Herring worm</name>
    <dbReference type="NCBI Taxonomy" id="6269"/>
    <lineage>
        <taxon>Eukaryota</taxon>
        <taxon>Metazoa</taxon>
        <taxon>Ecdysozoa</taxon>
        <taxon>Nematoda</taxon>
        <taxon>Chromadorea</taxon>
        <taxon>Rhabditida</taxon>
        <taxon>Spirurina</taxon>
        <taxon>Ascaridomorpha</taxon>
        <taxon>Ascaridoidea</taxon>
        <taxon>Anisakidae</taxon>
        <taxon>Anisakis</taxon>
        <taxon>Anisakis simplex complex</taxon>
    </lineage>
</organism>
<evidence type="ECO:0000313" key="2">
    <source>
        <dbReference type="EMBL" id="VDK48627.1"/>
    </source>
</evidence>
<gene>
    <name evidence="2" type="ORF">ASIM_LOCUS12992</name>
</gene>
<evidence type="ECO:0000256" key="1">
    <source>
        <dbReference type="SAM" id="Phobius"/>
    </source>
</evidence>
<keyword evidence="1" id="KW-0472">Membrane</keyword>
<keyword evidence="1" id="KW-0812">Transmembrane</keyword>
<dbReference type="Proteomes" id="UP000267096">
    <property type="component" value="Unassembled WGS sequence"/>
</dbReference>
<dbReference type="EMBL" id="UYRR01031291">
    <property type="protein sequence ID" value="VDK48627.1"/>
    <property type="molecule type" value="Genomic_DNA"/>
</dbReference>
<feature type="transmembrane region" description="Helical" evidence="1">
    <location>
        <begin position="60"/>
        <end position="81"/>
    </location>
</feature>
<keyword evidence="1" id="KW-1133">Transmembrane helix</keyword>
<dbReference type="WBParaSite" id="ASIM_0001356401-mRNA-1">
    <property type="protein sequence ID" value="ASIM_0001356401-mRNA-1"/>
    <property type="gene ID" value="ASIM_0001356401"/>
</dbReference>